<evidence type="ECO:0000313" key="4">
    <source>
        <dbReference type="Proteomes" id="UP000768567"/>
    </source>
</evidence>
<feature type="coiled-coil region" evidence="1">
    <location>
        <begin position="138"/>
        <end position="168"/>
    </location>
</feature>
<dbReference type="Proteomes" id="UP000768567">
    <property type="component" value="Unassembled WGS sequence"/>
</dbReference>
<reference evidence="3 4" key="1">
    <citation type="submission" date="2020-10" db="EMBL/GenBank/DDBJ databases">
        <title>ChiBAC.</title>
        <authorList>
            <person name="Zenner C."/>
            <person name="Hitch T.C.A."/>
            <person name="Clavel T."/>
        </authorList>
    </citation>
    <scope>NUCLEOTIDE SEQUENCE [LARGE SCALE GENOMIC DNA]</scope>
    <source>
        <strain evidence="3 4">DSM 109015</strain>
    </source>
</reference>
<dbReference type="RefSeq" id="WP_193500560.1">
    <property type="nucleotide sequence ID" value="NZ_JADCKC010000002.1"/>
</dbReference>
<evidence type="ECO:0000256" key="1">
    <source>
        <dbReference type="SAM" id="Coils"/>
    </source>
</evidence>
<sequence>MGDELENGVDTQEAAEPEQEVSEQEEVTDQEGGQEPGEEPESSGPEQEPAIPDSVWATARRRAEADAQRRADAEVARRCAGKTNPLTGKPITTQKEYWEAIDAQAQMRRDAAIQQAAKRLNPQEAAAFTQAIKNDPEKIAMQARMENLERMEAQKQAEQQLNADLMEIGRIDPSIKNINDLAARPEFNAILGLVNKGYSVVDAFKVTHYDAAVQNSTAAGKQAARNEVRGKTHLAAHGGENSASGSGRDIPSQWLSHMRDAFPEKSMAELKKLYNQTL</sequence>
<keyword evidence="4" id="KW-1185">Reference proteome</keyword>
<feature type="region of interest" description="Disordered" evidence="2">
    <location>
        <begin position="1"/>
        <end position="90"/>
    </location>
</feature>
<evidence type="ECO:0000313" key="3">
    <source>
        <dbReference type="EMBL" id="MBE5037266.1"/>
    </source>
</evidence>
<name>A0ABR9R2B9_9FIRM</name>
<feature type="compositionally biased region" description="Basic and acidic residues" evidence="2">
    <location>
        <begin position="61"/>
        <end position="77"/>
    </location>
</feature>
<feature type="compositionally biased region" description="Acidic residues" evidence="2">
    <location>
        <begin position="1"/>
        <end position="29"/>
    </location>
</feature>
<dbReference type="EMBL" id="JADCKC010000002">
    <property type="protein sequence ID" value="MBE5037266.1"/>
    <property type="molecule type" value="Genomic_DNA"/>
</dbReference>
<evidence type="ECO:0000256" key="2">
    <source>
        <dbReference type="SAM" id="MobiDB-lite"/>
    </source>
</evidence>
<gene>
    <name evidence="3" type="ORF">INF35_05655</name>
</gene>
<protein>
    <recommendedName>
        <fullName evidence="5">DUF4355 domain-containing protein</fullName>
    </recommendedName>
</protein>
<comment type="caution">
    <text evidence="3">The sequence shown here is derived from an EMBL/GenBank/DDBJ whole genome shotgun (WGS) entry which is preliminary data.</text>
</comment>
<keyword evidence="1" id="KW-0175">Coiled coil</keyword>
<accession>A0ABR9R2B9</accession>
<evidence type="ECO:0008006" key="5">
    <source>
        <dbReference type="Google" id="ProtNLM"/>
    </source>
</evidence>
<organism evidence="3 4">
    <name type="scientific">Gemmiger gallinarum</name>
    <dbReference type="NCBI Taxonomy" id="2779354"/>
    <lineage>
        <taxon>Bacteria</taxon>
        <taxon>Bacillati</taxon>
        <taxon>Bacillota</taxon>
        <taxon>Clostridia</taxon>
        <taxon>Eubacteriales</taxon>
        <taxon>Gemmiger</taxon>
    </lineage>
</organism>
<proteinExistence type="predicted"/>